<sequence length="231" mass="27103">MLIISKNQWASMKNSKLNEFFKILAVGVQDSYPNYVHHLDETELIAVIAKVANKAQTFQFESNRDLEYFVELSIKMGTSFDQDPLLPWAEKILSGSNDPWRTMNILHKRTHFHVEYILGVNTVLPILPYQRFKLRWLETVNNITSFRKLSKILADIWPLKYEISHAHLNEIWEHKHTLKFLSRNEIVVLIFLLGSDFESNPFFPWSTNPDFSSQAVWMHLDQALKSTSIRI</sequence>
<evidence type="ECO:0000313" key="1">
    <source>
        <dbReference type="EMBL" id="VAW77864.1"/>
    </source>
</evidence>
<accession>A0A3B0Z8Y5</accession>
<protein>
    <submittedName>
        <fullName evidence="1">Uncharacterized protein</fullName>
    </submittedName>
</protein>
<organism evidence="1">
    <name type="scientific">hydrothermal vent metagenome</name>
    <dbReference type="NCBI Taxonomy" id="652676"/>
    <lineage>
        <taxon>unclassified sequences</taxon>
        <taxon>metagenomes</taxon>
        <taxon>ecological metagenomes</taxon>
    </lineage>
</organism>
<dbReference type="EMBL" id="UOFL01000141">
    <property type="protein sequence ID" value="VAW77864.1"/>
    <property type="molecule type" value="Genomic_DNA"/>
</dbReference>
<reference evidence="1" key="1">
    <citation type="submission" date="2018-06" db="EMBL/GenBank/DDBJ databases">
        <authorList>
            <person name="Zhirakovskaya E."/>
        </authorList>
    </citation>
    <scope>NUCLEOTIDE SEQUENCE</scope>
</reference>
<gene>
    <name evidence="1" type="ORF">MNBD_GAMMA12-2202</name>
</gene>
<proteinExistence type="predicted"/>
<name>A0A3B0Z8Y5_9ZZZZ</name>
<dbReference type="AlphaFoldDB" id="A0A3B0Z8Y5"/>